<dbReference type="InterPro" id="IPR013783">
    <property type="entry name" value="Ig-like_fold"/>
</dbReference>
<protein>
    <recommendedName>
        <fullName evidence="3">Fibronectin type-III domain-containing protein</fullName>
    </recommendedName>
</protein>
<accession>A0A7M7T457</accession>
<sequence>MEFVLTDLEPGTEYNISVSTVREGPGGEGPRSPLLTVTTPTLECQHLRKTSAVWMALFVISFSGIIILLAIAMVIVGKRKQKKAELSRVRVDPEGAGDPQNPDYELPQPSVVRQHAYQGLRRSRISDSIEVDYDDTADPEKL</sequence>
<dbReference type="InterPro" id="IPR036116">
    <property type="entry name" value="FN3_sf"/>
</dbReference>
<evidence type="ECO:0000259" key="3">
    <source>
        <dbReference type="PROSITE" id="PS50853"/>
    </source>
</evidence>
<dbReference type="AlphaFoldDB" id="A0A7M7T457"/>
<name>A0A7M7T457_STRPU</name>
<dbReference type="SUPFAM" id="SSF49265">
    <property type="entry name" value="Fibronectin type III"/>
    <property type="match status" value="1"/>
</dbReference>
<organism evidence="4 5">
    <name type="scientific">Strongylocentrotus purpuratus</name>
    <name type="common">Purple sea urchin</name>
    <dbReference type="NCBI Taxonomy" id="7668"/>
    <lineage>
        <taxon>Eukaryota</taxon>
        <taxon>Metazoa</taxon>
        <taxon>Echinodermata</taxon>
        <taxon>Eleutherozoa</taxon>
        <taxon>Echinozoa</taxon>
        <taxon>Echinoidea</taxon>
        <taxon>Euechinoidea</taxon>
        <taxon>Echinacea</taxon>
        <taxon>Camarodonta</taxon>
        <taxon>Echinidea</taxon>
        <taxon>Strongylocentrotidae</taxon>
        <taxon>Strongylocentrotus</taxon>
    </lineage>
</organism>
<dbReference type="RefSeq" id="XP_030852523.1">
    <property type="nucleotide sequence ID" value="XM_030996663.1"/>
</dbReference>
<reference evidence="5" key="1">
    <citation type="submission" date="2015-02" db="EMBL/GenBank/DDBJ databases">
        <title>Genome sequencing for Strongylocentrotus purpuratus.</title>
        <authorList>
            <person name="Murali S."/>
            <person name="Liu Y."/>
            <person name="Vee V."/>
            <person name="English A."/>
            <person name="Wang M."/>
            <person name="Skinner E."/>
            <person name="Han Y."/>
            <person name="Muzny D.M."/>
            <person name="Worley K.C."/>
            <person name="Gibbs R.A."/>
        </authorList>
    </citation>
    <scope>NUCLEOTIDE SEQUENCE</scope>
</reference>
<keyword evidence="5" id="KW-1185">Reference proteome</keyword>
<keyword evidence="2" id="KW-1133">Transmembrane helix</keyword>
<keyword evidence="2" id="KW-0812">Transmembrane</keyword>
<dbReference type="CDD" id="cd00063">
    <property type="entry name" value="FN3"/>
    <property type="match status" value="1"/>
</dbReference>
<proteinExistence type="predicted"/>
<evidence type="ECO:0000256" key="2">
    <source>
        <dbReference type="SAM" id="Phobius"/>
    </source>
</evidence>
<dbReference type="Gene3D" id="2.60.40.10">
    <property type="entry name" value="Immunoglobulins"/>
    <property type="match status" value="1"/>
</dbReference>
<evidence type="ECO:0000313" key="5">
    <source>
        <dbReference type="Proteomes" id="UP000007110"/>
    </source>
</evidence>
<feature type="compositionally biased region" description="Basic and acidic residues" evidence="1">
    <location>
        <begin position="83"/>
        <end position="93"/>
    </location>
</feature>
<dbReference type="GeneID" id="115928772"/>
<feature type="domain" description="Fibronectin type-III" evidence="3">
    <location>
        <begin position="1"/>
        <end position="42"/>
    </location>
</feature>
<dbReference type="InParanoid" id="A0A7M7T457"/>
<dbReference type="PROSITE" id="PS50853">
    <property type="entry name" value="FN3"/>
    <property type="match status" value="1"/>
</dbReference>
<feature type="region of interest" description="Disordered" evidence="1">
    <location>
        <begin position="81"/>
        <end position="110"/>
    </location>
</feature>
<dbReference type="InterPro" id="IPR003961">
    <property type="entry name" value="FN3_dom"/>
</dbReference>
<reference evidence="4" key="2">
    <citation type="submission" date="2021-01" db="UniProtKB">
        <authorList>
            <consortium name="EnsemblMetazoa"/>
        </authorList>
    </citation>
    <scope>IDENTIFICATION</scope>
</reference>
<evidence type="ECO:0000313" key="4">
    <source>
        <dbReference type="EnsemblMetazoa" id="XP_030852523"/>
    </source>
</evidence>
<feature type="transmembrane region" description="Helical" evidence="2">
    <location>
        <begin position="52"/>
        <end position="76"/>
    </location>
</feature>
<evidence type="ECO:0000256" key="1">
    <source>
        <dbReference type="SAM" id="MobiDB-lite"/>
    </source>
</evidence>
<dbReference type="KEGG" id="spu:115928772"/>
<keyword evidence="2" id="KW-0472">Membrane</keyword>
<dbReference type="EnsemblMetazoa" id="XM_030996663">
    <property type="protein sequence ID" value="XP_030852523"/>
    <property type="gene ID" value="LOC115928772"/>
</dbReference>
<dbReference type="Proteomes" id="UP000007110">
    <property type="component" value="Unassembled WGS sequence"/>
</dbReference>